<feature type="compositionally biased region" description="Low complexity" evidence="1">
    <location>
        <begin position="1"/>
        <end position="13"/>
    </location>
</feature>
<feature type="compositionally biased region" description="Polar residues" evidence="1">
    <location>
        <begin position="195"/>
        <end position="206"/>
    </location>
</feature>
<feature type="compositionally biased region" description="Basic and acidic residues" evidence="1">
    <location>
        <begin position="210"/>
        <end position="230"/>
    </location>
</feature>
<evidence type="ECO:0000313" key="3">
    <source>
        <dbReference type="Proteomes" id="UP000319663"/>
    </source>
</evidence>
<keyword evidence="3" id="KW-1185">Reference proteome</keyword>
<dbReference type="EMBL" id="VIFY01000127">
    <property type="protein sequence ID" value="TQB69980.1"/>
    <property type="molecule type" value="Genomic_DNA"/>
</dbReference>
<feature type="compositionally biased region" description="Polar residues" evidence="1">
    <location>
        <begin position="167"/>
        <end position="187"/>
    </location>
</feature>
<dbReference type="AlphaFoldDB" id="A0A507QSG8"/>
<accession>A0A507QSG8</accession>
<dbReference type="PANTHER" id="PTHR39610:SF1">
    <property type="match status" value="1"/>
</dbReference>
<feature type="region of interest" description="Disordered" evidence="1">
    <location>
        <begin position="138"/>
        <end position="230"/>
    </location>
</feature>
<proteinExistence type="predicted"/>
<organism evidence="2 3">
    <name type="scientific">Monascus purpureus</name>
    <name type="common">Red mold</name>
    <name type="synonym">Monascus anka</name>
    <dbReference type="NCBI Taxonomy" id="5098"/>
    <lineage>
        <taxon>Eukaryota</taxon>
        <taxon>Fungi</taxon>
        <taxon>Dikarya</taxon>
        <taxon>Ascomycota</taxon>
        <taxon>Pezizomycotina</taxon>
        <taxon>Eurotiomycetes</taxon>
        <taxon>Eurotiomycetidae</taxon>
        <taxon>Eurotiales</taxon>
        <taxon>Aspergillaceae</taxon>
        <taxon>Monascus</taxon>
    </lineage>
</organism>
<dbReference type="Proteomes" id="UP000319663">
    <property type="component" value="Unassembled WGS sequence"/>
</dbReference>
<dbReference type="PANTHER" id="PTHR39610">
    <property type="entry name" value="BZIP DOMAIN-CONTAINING PROTEIN-RELATED"/>
    <property type="match status" value="1"/>
</dbReference>
<reference evidence="2 3" key="1">
    <citation type="submission" date="2019-06" db="EMBL/GenBank/DDBJ databases">
        <title>Wine fermentation using esterase from Monascus purpureus.</title>
        <authorList>
            <person name="Geng C."/>
            <person name="Zhang Y."/>
        </authorList>
    </citation>
    <scope>NUCLEOTIDE SEQUENCE [LARGE SCALE GENOMIC DNA]</scope>
    <source>
        <strain evidence="2">HQ1</strain>
    </source>
</reference>
<sequence>MQPSQSPSRRTSQVMSSPTIPTTIPHAGGTGQGTGDHSGPLRYPKALTAAELHLMLETEQEAMVNRLTKELSLLRQQTASVASTASSTSTTFNDPVDALHTLHSPPYAANTHPTQSHRHRSSSNLSSYIPAVQGSRTGNVAGIAPARDSSIPGSRPSVDPPRANRSRAPSATSPHLSDRASPSQQNEHWSHPRPQRNSFQMTSPTGSVPRPEEVAHYRGELESLKRENDALRKRVRDLEQVVRQCREQQAAPTSESPVAAPAPATDTEDTSVAGSK</sequence>
<dbReference type="OrthoDB" id="4526870at2759"/>
<dbReference type="STRING" id="5098.A0A507QSG8"/>
<evidence type="ECO:0000256" key="1">
    <source>
        <dbReference type="SAM" id="MobiDB-lite"/>
    </source>
</evidence>
<gene>
    <name evidence="2" type="ORF">MPDQ_001081</name>
</gene>
<feature type="region of interest" description="Disordered" evidence="1">
    <location>
        <begin position="245"/>
        <end position="276"/>
    </location>
</feature>
<name>A0A507QSG8_MONPU</name>
<feature type="compositionally biased region" description="Low complexity" evidence="1">
    <location>
        <begin position="81"/>
        <end position="91"/>
    </location>
</feature>
<feature type="region of interest" description="Disordered" evidence="1">
    <location>
        <begin position="1"/>
        <end position="42"/>
    </location>
</feature>
<comment type="caution">
    <text evidence="2">The sequence shown here is derived from an EMBL/GenBank/DDBJ whole genome shotgun (WGS) entry which is preliminary data.</text>
</comment>
<feature type="region of interest" description="Disordered" evidence="1">
    <location>
        <begin position="81"/>
        <end position="125"/>
    </location>
</feature>
<protein>
    <submittedName>
        <fullName evidence="2">Uncharacterized protein</fullName>
    </submittedName>
</protein>
<evidence type="ECO:0000313" key="2">
    <source>
        <dbReference type="EMBL" id="TQB69980.1"/>
    </source>
</evidence>